<keyword evidence="1" id="KW-0808">Transferase</keyword>
<proteinExistence type="predicted"/>
<keyword evidence="2" id="KW-0012">Acyltransferase</keyword>
<dbReference type="EMBL" id="BAABFX010000050">
    <property type="protein sequence ID" value="GAA4403261.1"/>
    <property type="molecule type" value="Genomic_DNA"/>
</dbReference>
<dbReference type="Gene3D" id="3.40.630.30">
    <property type="match status" value="1"/>
</dbReference>
<feature type="domain" description="N-acetyltransferase" evidence="4">
    <location>
        <begin position="57"/>
        <end position="201"/>
    </location>
</feature>
<evidence type="ECO:0000256" key="3">
    <source>
        <dbReference type="SAM" id="MobiDB-lite"/>
    </source>
</evidence>
<dbReference type="InterPro" id="IPR000182">
    <property type="entry name" value="GNAT_dom"/>
</dbReference>
<accession>A0ABP8KAH1</accession>
<evidence type="ECO:0000259" key="4">
    <source>
        <dbReference type="PROSITE" id="PS51186"/>
    </source>
</evidence>
<feature type="region of interest" description="Disordered" evidence="3">
    <location>
        <begin position="1"/>
        <end position="36"/>
    </location>
</feature>
<dbReference type="SUPFAM" id="SSF55729">
    <property type="entry name" value="Acyl-CoA N-acyltransferases (Nat)"/>
    <property type="match status" value="1"/>
</dbReference>
<evidence type="ECO:0000313" key="6">
    <source>
        <dbReference type="Proteomes" id="UP001500390"/>
    </source>
</evidence>
<organism evidence="5 6">
    <name type="scientific">Ornithinibacter aureus</name>
    <dbReference type="NCBI Taxonomy" id="622664"/>
    <lineage>
        <taxon>Bacteria</taxon>
        <taxon>Bacillati</taxon>
        <taxon>Actinomycetota</taxon>
        <taxon>Actinomycetes</taxon>
        <taxon>Micrococcales</taxon>
        <taxon>Intrasporangiaceae</taxon>
        <taxon>Ornithinibacter</taxon>
    </lineage>
</organism>
<gene>
    <name evidence="5" type="ORF">GCM10023153_33150</name>
</gene>
<dbReference type="RefSeq" id="WP_159898512.1">
    <property type="nucleotide sequence ID" value="NZ_BAABFX010000050.1"/>
</dbReference>
<evidence type="ECO:0000313" key="5">
    <source>
        <dbReference type="EMBL" id="GAA4403261.1"/>
    </source>
</evidence>
<dbReference type="InterPro" id="IPR016181">
    <property type="entry name" value="Acyl_CoA_acyltransferase"/>
</dbReference>
<name>A0ABP8KAH1_9MICO</name>
<reference evidence="6" key="1">
    <citation type="journal article" date="2019" name="Int. J. Syst. Evol. Microbiol.">
        <title>The Global Catalogue of Microorganisms (GCM) 10K type strain sequencing project: providing services to taxonomists for standard genome sequencing and annotation.</title>
        <authorList>
            <consortium name="The Broad Institute Genomics Platform"/>
            <consortium name="The Broad Institute Genome Sequencing Center for Infectious Disease"/>
            <person name="Wu L."/>
            <person name="Ma J."/>
        </authorList>
    </citation>
    <scope>NUCLEOTIDE SEQUENCE [LARGE SCALE GENOMIC DNA]</scope>
    <source>
        <strain evidence="6">JCM 17738</strain>
    </source>
</reference>
<dbReference type="Pfam" id="PF00583">
    <property type="entry name" value="Acetyltransf_1"/>
    <property type="match status" value="1"/>
</dbReference>
<feature type="compositionally biased region" description="Basic and acidic residues" evidence="3">
    <location>
        <begin position="12"/>
        <end position="27"/>
    </location>
</feature>
<keyword evidence="6" id="KW-1185">Reference proteome</keyword>
<dbReference type="PROSITE" id="PS51186">
    <property type="entry name" value="GNAT"/>
    <property type="match status" value="1"/>
</dbReference>
<dbReference type="PANTHER" id="PTHR43877">
    <property type="entry name" value="AMINOALKYLPHOSPHONATE N-ACETYLTRANSFERASE-RELATED-RELATED"/>
    <property type="match status" value="1"/>
</dbReference>
<sequence>MSEPHQHHHGGHDHDHDVRAHGGHDHPSAAGPGPLADASVRRARVNDAPAVGLVQAVVFREAYSGRVPDEVVAQFEPDAFARSWRESLAAPPGGIHRLLVACAGDQVVGLCAIGPSQDPDAGGATGEVTVLGVHPDARRQGHGSRLLNAGADLLREAGADTVSLWLLAHDENAREFAAASGFAPDGAYRDRVVSPDGQSLREVRLSASLLDAEPA</sequence>
<dbReference type="InterPro" id="IPR050832">
    <property type="entry name" value="Bact_Acetyltransf"/>
</dbReference>
<dbReference type="CDD" id="cd04301">
    <property type="entry name" value="NAT_SF"/>
    <property type="match status" value="1"/>
</dbReference>
<comment type="caution">
    <text evidence="5">The sequence shown here is derived from an EMBL/GenBank/DDBJ whole genome shotgun (WGS) entry which is preliminary data.</text>
</comment>
<dbReference type="Proteomes" id="UP001500390">
    <property type="component" value="Unassembled WGS sequence"/>
</dbReference>
<evidence type="ECO:0000256" key="2">
    <source>
        <dbReference type="ARBA" id="ARBA00023315"/>
    </source>
</evidence>
<feature type="compositionally biased region" description="Basic residues" evidence="3">
    <location>
        <begin position="1"/>
        <end position="11"/>
    </location>
</feature>
<protein>
    <recommendedName>
        <fullName evidence="4">N-acetyltransferase domain-containing protein</fullName>
    </recommendedName>
</protein>
<evidence type="ECO:0000256" key="1">
    <source>
        <dbReference type="ARBA" id="ARBA00022679"/>
    </source>
</evidence>